<dbReference type="RefSeq" id="WP_015761313.1">
    <property type="nucleotide sequence ID" value="NC_013204.1"/>
</dbReference>
<dbReference type="OrthoDB" id="3189101at2"/>
<dbReference type="AlphaFoldDB" id="C8WM96"/>
<evidence type="ECO:0000256" key="1">
    <source>
        <dbReference type="SAM" id="MobiDB-lite"/>
    </source>
</evidence>
<evidence type="ECO:0000259" key="2">
    <source>
        <dbReference type="Pfam" id="PF10651"/>
    </source>
</evidence>
<dbReference type="PRINTS" id="PR00833">
    <property type="entry name" value="POAALLERGEN"/>
</dbReference>
<dbReference type="eggNOG" id="ENOG5031UWU">
    <property type="taxonomic scope" value="Bacteria"/>
</dbReference>
<dbReference type="InterPro" id="IPR018913">
    <property type="entry name" value="BppU_N"/>
</dbReference>
<evidence type="ECO:0000313" key="4">
    <source>
        <dbReference type="Proteomes" id="UP000001377"/>
    </source>
</evidence>
<dbReference type="STRING" id="479437.Elen_2640"/>
<dbReference type="Pfam" id="PF10651">
    <property type="entry name" value="BppU_N"/>
    <property type="match status" value="1"/>
</dbReference>
<organism evidence="3 4">
    <name type="scientific">Eggerthella lenta (strain ATCC 25559 / DSM 2243 / CCUG 17323 / JCM 9979 / KCTC 3265 / NCTC 11813 / VPI 0255 / 1899 B)</name>
    <name type="common">Eubacterium lentum</name>
    <dbReference type="NCBI Taxonomy" id="479437"/>
    <lineage>
        <taxon>Bacteria</taxon>
        <taxon>Bacillati</taxon>
        <taxon>Actinomycetota</taxon>
        <taxon>Coriobacteriia</taxon>
        <taxon>Eggerthellales</taxon>
        <taxon>Eggerthellaceae</taxon>
        <taxon>Eggerthella</taxon>
    </lineage>
</organism>
<name>C8WM96_EGGLE</name>
<feature type="domain" description="BppU N-terminal" evidence="2">
    <location>
        <begin position="22"/>
        <end position="142"/>
    </location>
</feature>
<accession>C8WM96</accession>
<dbReference type="KEGG" id="ele:Elen_2640"/>
<dbReference type="Proteomes" id="UP000001377">
    <property type="component" value="Chromosome"/>
</dbReference>
<feature type="compositionally biased region" description="Low complexity" evidence="1">
    <location>
        <begin position="203"/>
        <end position="227"/>
    </location>
</feature>
<dbReference type="EMBL" id="CP001726">
    <property type="protein sequence ID" value="ACV56591.1"/>
    <property type="molecule type" value="Genomic_DNA"/>
</dbReference>
<reference evidence="3 4" key="1">
    <citation type="journal article" date="2009" name="Stand. Genomic Sci.">
        <title>Complete genome sequence of Eggerthella lenta type strain (IPP VPI 0255).</title>
        <authorList>
            <person name="Saunders E."/>
            <person name="Pukall R."/>
            <person name="Abt B."/>
            <person name="Lapidus A."/>
            <person name="Glavina Del Rio T."/>
            <person name="Copeland A."/>
            <person name="Tice H."/>
            <person name="Cheng J.F."/>
            <person name="Lucas S."/>
            <person name="Chen F."/>
            <person name="Nolan M."/>
            <person name="Bruce D."/>
            <person name="Goodwin L."/>
            <person name="Pitluck S."/>
            <person name="Ivanova N."/>
            <person name="Mavromatis K."/>
            <person name="Ovchinnikova G."/>
            <person name="Pati A."/>
            <person name="Chen A."/>
            <person name="Palaniappan K."/>
            <person name="Land M."/>
            <person name="Hauser L."/>
            <person name="Chang Y.J."/>
            <person name="Jeffries C.D."/>
            <person name="Chain P."/>
            <person name="Meincke L."/>
            <person name="Sims D."/>
            <person name="Brettin T."/>
            <person name="Detter J.C."/>
            <person name="Goker M."/>
            <person name="Bristow J."/>
            <person name="Eisen J.A."/>
            <person name="Markowitz V."/>
            <person name="Hugenholtz P."/>
            <person name="Kyrpides N.C."/>
            <person name="Klenk H.P."/>
            <person name="Han C."/>
        </authorList>
    </citation>
    <scope>NUCLEOTIDE SEQUENCE [LARGE SCALE GENOMIC DNA]</scope>
    <source>
        <strain evidence="4">ATCC 25559 / DSM 2243 / CCUG 17323 / JCM 9979 / KCTC 3265 / NCTC 11813 / VPI 0255 / 1899 B</strain>
    </source>
</reference>
<feature type="region of interest" description="Disordered" evidence="1">
    <location>
        <begin position="181"/>
        <end position="227"/>
    </location>
</feature>
<evidence type="ECO:0000313" key="3">
    <source>
        <dbReference type="EMBL" id="ACV56591.1"/>
    </source>
</evidence>
<protein>
    <recommendedName>
        <fullName evidence="2">BppU N-terminal domain-containing protein</fullName>
    </recommendedName>
</protein>
<sequence>MAISAQWYTRAVTLDCADGHVGDMYANEGDANGRGIDLSLFDGKEPANTTGMSVYLAWGHEAGGEGLTPFSAVDAAHGRWRVLYPTAMQRSGTVLARIMVYLNGNRAAISGSKNFRIFVDVDPVDGSAALSDNDFSVFQQAVIDLNTAKANADKSTKAANDAAKKATDAAAGANAAEKSAAKATTDANTAAKSADEQADRASKAANDADTATAKAKEATGNAEKATTDAAAATKSATSAASQAQGAASNANAAASNALQIANSIASNGAGDGEVAALKESVDKLGNLAAELSGGYIVMDGTLYAPSAKATASGGTAAMKSASVSGEMASLT</sequence>
<proteinExistence type="predicted"/>
<dbReference type="BioCyc" id="ELEN479437:G1GFY-2659-MONOMER"/>
<keyword evidence="4" id="KW-1185">Reference proteome</keyword>
<gene>
    <name evidence="3" type="ordered locus">Elen_2640</name>
</gene>
<dbReference type="PaxDb" id="479437-Elen_2640"/>
<dbReference type="HOGENOM" id="CLU_838710_0_0_11"/>
<feature type="compositionally biased region" description="Low complexity" evidence="1">
    <location>
        <begin position="181"/>
        <end position="192"/>
    </location>
</feature>
<feature type="compositionally biased region" description="Basic and acidic residues" evidence="1">
    <location>
        <begin position="193"/>
        <end position="202"/>
    </location>
</feature>